<dbReference type="Proteomes" id="UP000002484">
    <property type="component" value="Chromosome"/>
</dbReference>
<keyword evidence="3" id="KW-1185">Reference proteome</keyword>
<feature type="region of interest" description="Disordered" evidence="1">
    <location>
        <begin position="282"/>
        <end position="302"/>
    </location>
</feature>
<dbReference type="SUPFAM" id="SSF53474">
    <property type="entry name" value="alpha/beta-Hydrolases"/>
    <property type="match status" value="1"/>
</dbReference>
<evidence type="ECO:0000313" key="2">
    <source>
        <dbReference type="EMBL" id="ADP83204.1"/>
    </source>
</evidence>
<evidence type="ECO:0000256" key="1">
    <source>
        <dbReference type="SAM" id="MobiDB-lite"/>
    </source>
</evidence>
<feature type="compositionally biased region" description="Low complexity" evidence="1">
    <location>
        <begin position="446"/>
        <end position="475"/>
    </location>
</feature>
<dbReference type="HOGENOM" id="CLU_428812_0_0_11"/>
<dbReference type="eggNOG" id="ENOG5031SU3">
    <property type="taxonomic scope" value="Bacteria"/>
</dbReference>
<dbReference type="AlphaFoldDB" id="E3J6Y4"/>
<dbReference type="EMBL" id="CP002299">
    <property type="protein sequence ID" value="ADP83204.1"/>
    <property type="molecule type" value="Genomic_DNA"/>
</dbReference>
<evidence type="ECO:0000313" key="3">
    <source>
        <dbReference type="Proteomes" id="UP000002484"/>
    </source>
</evidence>
<dbReference type="InterPro" id="IPR029058">
    <property type="entry name" value="AB_hydrolase_fold"/>
</dbReference>
<feature type="region of interest" description="Disordered" evidence="1">
    <location>
        <begin position="385"/>
        <end position="638"/>
    </location>
</feature>
<dbReference type="OrthoDB" id="3483116at2"/>
<name>E3J6Y4_PSEI1</name>
<organism evidence="2 3">
    <name type="scientific">Pseudofrankia inefficax (strain DSM 45817 / CECT 9037 / DDB 130130 / EuI1c)</name>
    <name type="common">Frankia inefficax</name>
    <dbReference type="NCBI Taxonomy" id="298654"/>
    <lineage>
        <taxon>Bacteria</taxon>
        <taxon>Bacillati</taxon>
        <taxon>Actinomycetota</taxon>
        <taxon>Actinomycetes</taxon>
        <taxon>Frankiales</taxon>
        <taxon>Frankiaceae</taxon>
        <taxon>Pseudofrankia</taxon>
    </lineage>
</organism>
<feature type="compositionally biased region" description="Polar residues" evidence="1">
    <location>
        <begin position="514"/>
        <end position="525"/>
    </location>
</feature>
<gene>
    <name evidence="2" type="ordered locus">FraEuI1c_5216</name>
</gene>
<dbReference type="InParanoid" id="E3J6Y4"/>
<dbReference type="STRING" id="298654.FraEuI1c_5216"/>
<dbReference type="RefSeq" id="WP_013426322.1">
    <property type="nucleotide sequence ID" value="NC_014666.1"/>
</dbReference>
<sequence>MTATPRIAVTLIHGVETADAGYGDRAVELLRRAFAKHSGADPDDALIVRPTFWAPVLQSAEDELFQRCFGPGQARYVRWLKRQTSRVDHGSRLAMLALSSSALLPRVPFAGPLPWPTLRWVTTEFAGDAIAYQIAGERDHTVYDAIHTRVAVALRELAVAAGPDAPLCVLGHSLGSVIASNYFYDLQVEHGQYPRGGPLARGGVPTGPGRVPPQLRGAADEQPTPRRLIPAATRLAIGPTPSRLERGETLTDLITLGSPLGLYSLRSRGFHRPLLVPAPAAGLDGDPEGLATSPRRREAPGRTGAGGWVNVYSPYDLVSQPLRPLSEEYRLAVREDVRMTVGPWWAARGPLSHVWYWNDPRIADLAGRALARTWRAHAGIPDGAPAQRVARRPVARPADAVGTAASRLGTRAVTPSSTAAGSLRPGTPRSEASKAATRKPVTVKGTTPKAVTPKAVTPKAATARAATGRAATLRAEPAKTRAVKPEAVKPTPVKAPTAKSATARSATGKAVTSKAVTSKAVTSKAGTAKAGTVRPGTSKAAAVKPSAVTPGAVKAPGTARTGTLKAAVAKPGPAKAATARRGPTKAATITAPKAAATGSGRAATGSGRAAAGTPRRTATRAGGENQPATPRGATGDVR</sequence>
<proteinExistence type="predicted"/>
<accession>E3J6Y4</accession>
<dbReference type="KEGG" id="fri:FraEuI1c_5216"/>
<protein>
    <submittedName>
        <fullName evidence="2">Uncharacterized protein</fullName>
    </submittedName>
</protein>
<feature type="compositionally biased region" description="Basic and acidic residues" evidence="1">
    <location>
        <begin position="476"/>
        <end position="487"/>
    </location>
</feature>
<feature type="compositionally biased region" description="Low complexity" evidence="1">
    <location>
        <begin position="565"/>
        <end position="623"/>
    </location>
</feature>
<reference evidence="2 3" key="1">
    <citation type="submission" date="2010-10" db="EMBL/GenBank/DDBJ databases">
        <title>Complete sequence of Frankia sp. EuI1c.</title>
        <authorList>
            <consortium name="US DOE Joint Genome Institute"/>
            <person name="Lucas S."/>
            <person name="Copeland A."/>
            <person name="Lapidus A."/>
            <person name="Cheng J.-F."/>
            <person name="Bruce D."/>
            <person name="Goodwin L."/>
            <person name="Pitluck S."/>
            <person name="Chertkov O."/>
            <person name="Detter J.C."/>
            <person name="Han C."/>
            <person name="Tapia R."/>
            <person name="Land M."/>
            <person name="Hauser L."/>
            <person name="Jeffries C."/>
            <person name="Kyrpides N."/>
            <person name="Ivanova N."/>
            <person name="Mikhailova N."/>
            <person name="Beauchemin N."/>
            <person name="Sen A."/>
            <person name="Sur S.A."/>
            <person name="Gtari M."/>
            <person name="Wall L."/>
            <person name="Tisa L."/>
            <person name="Woyke T."/>
        </authorList>
    </citation>
    <scope>NUCLEOTIDE SEQUENCE [LARGE SCALE GENOMIC DNA]</scope>
    <source>
        <strain evidence="3">DSM 45817 / CECT 9037 / EuI1c</strain>
    </source>
</reference>